<organism evidence="1 2">
    <name type="scientific">Dictyobacter kobayashii</name>
    <dbReference type="NCBI Taxonomy" id="2014872"/>
    <lineage>
        <taxon>Bacteria</taxon>
        <taxon>Bacillati</taxon>
        <taxon>Chloroflexota</taxon>
        <taxon>Ktedonobacteria</taxon>
        <taxon>Ktedonobacterales</taxon>
        <taxon>Dictyobacteraceae</taxon>
        <taxon>Dictyobacter</taxon>
    </lineage>
</organism>
<gene>
    <name evidence="1" type="ORF">KDK_39390</name>
</gene>
<reference evidence="2" key="1">
    <citation type="submission" date="2018-12" db="EMBL/GenBank/DDBJ databases">
        <title>Tengunoibacter tsumagoiensis gen. nov., sp. nov., Dictyobacter kobayashii sp. nov., D. alpinus sp. nov., and D. joshuensis sp. nov. and description of Dictyobacteraceae fam. nov. within the order Ktedonobacterales isolated from Tengu-no-mugimeshi.</title>
        <authorList>
            <person name="Wang C.M."/>
            <person name="Zheng Y."/>
            <person name="Sakai Y."/>
            <person name="Toyoda A."/>
            <person name="Minakuchi Y."/>
            <person name="Abe K."/>
            <person name="Yokota A."/>
            <person name="Yabe S."/>
        </authorList>
    </citation>
    <scope>NUCLEOTIDE SEQUENCE [LARGE SCALE GENOMIC DNA]</scope>
    <source>
        <strain evidence="2">Uno11</strain>
    </source>
</reference>
<dbReference type="Proteomes" id="UP000287188">
    <property type="component" value="Unassembled WGS sequence"/>
</dbReference>
<name>A0A402AM65_9CHLR</name>
<keyword evidence="2" id="KW-1185">Reference proteome</keyword>
<sequence length="112" mass="11970">MVQLRPSATSAVFVNIDVLSPSSASADQLLQLDPDVKLGTLLSTSSATYHGIPWNVATVNLLDSVLGQPGKVEVAYSNRSTPYKIEFSAPPAMFDAYAQTFNTIFASFNPTS</sequence>
<protein>
    <submittedName>
        <fullName evidence="1">Uncharacterized protein</fullName>
    </submittedName>
</protein>
<evidence type="ECO:0000313" key="2">
    <source>
        <dbReference type="Proteomes" id="UP000287188"/>
    </source>
</evidence>
<dbReference type="EMBL" id="BIFS01000001">
    <property type="protein sequence ID" value="GCE20139.1"/>
    <property type="molecule type" value="Genomic_DNA"/>
</dbReference>
<dbReference type="AlphaFoldDB" id="A0A402AM65"/>
<proteinExistence type="predicted"/>
<evidence type="ECO:0000313" key="1">
    <source>
        <dbReference type="EMBL" id="GCE20139.1"/>
    </source>
</evidence>
<comment type="caution">
    <text evidence="1">The sequence shown here is derived from an EMBL/GenBank/DDBJ whole genome shotgun (WGS) entry which is preliminary data.</text>
</comment>
<accession>A0A402AM65</accession>